<accession>X1IUY7</accession>
<comment type="caution">
    <text evidence="1">The sequence shown here is derived from an EMBL/GenBank/DDBJ whole genome shotgun (WGS) entry which is preliminary data.</text>
</comment>
<dbReference type="EMBL" id="BARU01028648">
    <property type="protein sequence ID" value="GAH73065.1"/>
    <property type="molecule type" value="Genomic_DNA"/>
</dbReference>
<feature type="non-terminal residue" evidence="1">
    <location>
        <position position="1"/>
    </location>
</feature>
<name>X1IUY7_9ZZZZ</name>
<organism evidence="1">
    <name type="scientific">marine sediment metagenome</name>
    <dbReference type="NCBI Taxonomy" id="412755"/>
    <lineage>
        <taxon>unclassified sequences</taxon>
        <taxon>metagenomes</taxon>
        <taxon>ecological metagenomes</taxon>
    </lineage>
</organism>
<proteinExistence type="predicted"/>
<reference evidence="1" key="1">
    <citation type="journal article" date="2014" name="Front. Microbiol.">
        <title>High frequency of phylogenetically diverse reductive dehalogenase-homologous genes in deep subseafloor sedimentary metagenomes.</title>
        <authorList>
            <person name="Kawai M."/>
            <person name="Futagami T."/>
            <person name="Toyoda A."/>
            <person name="Takaki Y."/>
            <person name="Nishi S."/>
            <person name="Hori S."/>
            <person name="Arai W."/>
            <person name="Tsubouchi T."/>
            <person name="Morono Y."/>
            <person name="Uchiyama I."/>
            <person name="Ito T."/>
            <person name="Fujiyama A."/>
            <person name="Inagaki F."/>
            <person name="Takami H."/>
        </authorList>
    </citation>
    <scope>NUCLEOTIDE SEQUENCE</scope>
    <source>
        <strain evidence="1">Expedition CK06-06</strain>
    </source>
</reference>
<protein>
    <submittedName>
        <fullName evidence="1">Uncharacterized protein</fullName>
    </submittedName>
</protein>
<gene>
    <name evidence="1" type="ORF">S03H2_45698</name>
</gene>
<evidence type="ECO:0000313" key="1">
    <source>
        <dbReference type="EMBL" id="GAH73065.1"/>
    </source>
</evidence>
<dbReference type="AlphaFoldDB" id="X1IUY7"/>
<sequence>HVKNQLQHITGEVLIDKRDNKSGRESYPEYPIFTSKENSYVFYERDDIQNGVYESNDFFFQVDPFVMDSLDNFNYKDLYFKGEFVSAGIFPSFDKELSLQPDNSLGFRHMTPDEGYPVYNGKGSYYKEIWLSNKGLRGDGKLEYLSSSTLSDDFIFYPDSMNTLASSYDIAVKTTETQYPRVNSVNNYIHWLPYADMMNVDKTDTDFTMFNDSTTFSGNLLLEPAGLSGGGKMDLNNSDLQSNLFTYKAYDIFSDTADFYLKSLHTEG</sequence>
<feature type="non-terminal residue" evidence="1">
    <location>
        <position position="268"/>
    </location>
</feature>